<sequence>MDLREDIKSFIKSDTTLIREIQKVSYHTQDVKRCFILVTETSNKVCGHEDKNGYIRATLKSISLIVMPYFPKISDFKYEAELKITTLPGYRQNGKGGGRIPKGMWLTKTAQCGLDDDKQFSEQDNICFQFEISLAACRHGSLNKNKLFLNSKGLFQLNELSFPSYIVVE</sequence>
<accession>A0AAV4R5F0</accession>
<dbReference type="EMBL" id="BPLR01007443">
    <property type="protein sequence ID" value="GIY16950.1"/>
    <property type="molecule type" value="Genomic_DNA"/>
</dbReference>
<evidence type="ECO:0000313" key="1">
    <source>
        <dbReference type="EMBL" id="GIY16950.1"/>
    </source>
</evidence>
<reference evidence="1 2" key="1">
    <citation type="submission" date="2021-06" db="EMBL/GenBank/DDBJ databases">
        <title>Caerostris extrusa draft genome.</title>
        <authorList>
            <person name="Kono N."/>
            <person name="Arakawa K."/>
        </authorList>
    </citation>
    <scope>NUCLEOTIDE SEQUENCE [LARGE SCALE GENOMIC DNA]</scope>
</reference>
<proteinExistence type="predicted"/>
<name>A0AAV4R5F0_CAEEX</name>
<comment type="caution">
    <text evidence="1">The sequence shown here is derived from an EMBL/GenBank/DDBJ whole genome shotgun (WGS) entry which is preliminary data.</text>
</comment>
<evidence type="ECO:0000313" key="2">
    <source>
        <dbReference type="Proteomes" id="UP001054945"/>
    </source>
</evidence>
<dbReference type="AlphaFoldDB" id="A0AAV4R5F0"/>
<gene>
    <name evidence="1" type="primary">AVEN_120277_1</name>
    <name evidence="1" type="ORF">CEXT_481351</name>
</gene>
<keyword evidence="2" id="KW-1185">Reference proteome</keyword>
<organism evidence="1 2">
    <name type="scientific">Caerostris extrusa</name>
    <name type="common">Bark spider</name>
    <name type="synonym">Caerostris bankana</name>
    <dbReference type="NCBI Taxonomy" id="172846"/>
    <lineage>
        <taxon>Eukaryota</taxon>
        <taxon>Metazoa</taxon>
        <taxon>Ecdysozoa</taxon>
        <taxon>Arthropoda</taxon>
        <taxon>Chelicerata</taxon>
        <taxon>Arachnida</taxon>
        <taxon>Araneae</taxon>
        <taxon>Araneomorphae</taxon>
        <taxon>Entelegynae</taxon>
        <taxon>Araneoidea</taxon>
        <taxon>Araneidae</taxon>
        <taxon>Caerostris</taxon>
    </lineage>
</organism>
<dbReference type="Proteomes" id="UP001054945">
    <property type="component" value="Unassembled WGS sequence"/>
</dbReference>
<protein>
    <submittedName>
        <fullName evidence="1">Uncharacterized protein</fullName>
    </submittedName>
</protein>